<accession>A0A6A5UVG7</accession>
<name>A0A6A5UVG7_9PLEO</name>
<dbReference type="AlphaFoldDB" id="A0A6A5UVG7"/>
<dbReference type="PANTHER" id="PTHR17630:SF55">
    <property type="entry name" value="DIENELACTONE HYDROLASE FAMILY PROTEIN (AFU_ORTHOLOGUE AFUA_1G01900)"/>
    <property type="match status" value="1"/>
</dbReference>
<gene>
    <name evidence="1" type="ORF">BU23DRAFT_585256</name>
</gene>
<dbReference type="InterPro" id="IPR029058">
    <property type="entry name" value="AB_hydrolase_fold"/>
</dbReference>
<proteinExistence type="predicted"/>
<sequence>MVTECCLSGFRWPGTPTGREGKIVKNDTYITGNHEKVAILVVADLFGYTFTNTRLLSDFYAASTPATVYVPDFFGGEVFDPAIVRNPGRWNEIDLEAWSKRNAKGVRWEELKAVAKELKGTYERSLFRLGAAGEGLCDCISTAHPTWFTKAEIDDVAFTPELKTYANEVIPTKGMPYDYQYFPGVEHSFATRGNLEDERERRAAERTKRAQVGWMREWLRGADGQ</sequence>
<protein>
    <submittedName>
        <fullName evidence="1">Putative hydrolase</fullName>
    </submittedName>
</protein>
<evidence type="ECO:0000313" key="2">
    <source>
        <dbReference type="Proteomes" id="UP000800036"/>
    </source>
</evidence>
<evidence type="ECO:0000313" key="1">
    <source>
        <dbReference type="EMBL" id="KAF1965027.1"/>
    </source>
</evidence>
<keyword evidence="1" id="KW-0378">Hydrolase</keyword>
<dbReference type="SUPFAM" id="SSF53474">
    <property type="entry name" value="alpha/beta-Hydrolases"/>
    <property type="match status" value="1"/>
</dbReference>
<dbReference type="GO" id="GO:0016787">
    <property type="term" value="F:hydrolase activity"/>
    <property type="evidence" value="ECO:0007669"/>
    <property type="project" value="UniProtKB-KW"/>
</dbReference>
<keyword evidence="2" id="KW-1185">Reference proteome</keyword>
<organism evidence="1 2">
    <name type="scientific">Bimuria novae-zelandiae CBS 107.79</name>
    <dbReference type="NCBI Taxonomy" id="1447943"/>
    <lineage>
        <taxon>Eukaryota</taxon>
        <taxon>Fungi</taxon>
        <taxon>Dikarya</taxon>
        <taxon>Ascomycota</taxon>
        <taxon>Pezizomycotina</taxon>
        <taxon>Dothideomycetes</taxon>
        <taxon>Pleosporomycetidae</taxon>
        <taxon>Pleosporales</taxon>
        <taxon>Massarineae</taxon>
        <taxon>Didymosphaeriaceae</taxon>
        <taxon>Bimuria</taxon>
    </lineage>
</organism>
<dbReference type="OrthoDB" id="10019231at2759"/>
<dbReference type="Proteomes" id="UP000800036">
    <property type="component" value="Unassembled WGS sequence"/>
</dbReference>
<dbReference type="PANTHER" id="PTHR17630">
    <property type="entry name" value="DIENELACTONE HYDROLASE"/>
    <property type="match status" value="1"/>
</dbReference>
<reference evidence="1" key="1">
    <citation type="journal article" date="2020" name="Stud. Mycol.">
        <title>101 Dothideomycetes genomes: a test case for predicting lifestyles and emergence of pathogens.</title>
        <authorList>
            <person name="Haridas S."/>
            <person name="Albert R."/>
            <person name="Binder M."/>
            <person name="Bloem J."/>
            <person name="Labutti K."/>
            <person name="Salamov A."/>
            <person name="Andreopoulos B."/>
            <person name="Baker S."/>
            <person name="Barry K."/>
            <person name="Bills G."/>
            <person name="Bluhm B."/>
            <person name="Cannon C."/>
            <person name="Castanera R."/>
            <person name="Culley D."/>
            <person name="Daum C."/>
            <person name="Ezra D."/>
            <person name="Gonzalez J."/>
            <person name="Henrissat B."/>
            <person name="Kuo A."/>
            <person name="Liang C."/>
            <person name="Lipzen A."/>
            <person name="Lutzoni F."/>
            <person name="Magnuson J."/>
            <person name="Mondo S."/>
            <person name="Nolan M."/>
            <person name="Ohm R."/>
            <person name="Pangilinan J."/>
            <person name="Park H.-J."/>
            <person name="Ramirez L."/>
            <person name="Alfaro M."/>
            <person name="Sun H."/>
            <person name="Tritt A."/>
            <person name="Yoshinaga Y."/>
            <person name="Zwiers L.-H."/>
            <person name="Turgeon B."/>
            <person name="Goodwin S."/>
            <person name="Spatafora J."/>
            <person name="Crous P."/>
            <person name="Grigoriev I."/>
        </authorList>
    </citation>
    <scope>NUCLEOTIDE SEQUENCE</scope>
    <source>
        <strain evidence="1">CBS 107.79</strain>
    </source>
</reference>
<dbReference type="EMBL" id="ML976772">
    <property type="protein sequence ID" value="KAF1965027.1"/>
    <property type="molecule type" value="Genomic_DNA"/>
</dbReference>